<feature type="transmembrane region" description="Helical" evidence="1">
    <location>
        <begin position="44"/>
        <end position="62"/>
    </location>
</feature>
<comment type="caution">
    <text evidence="2">The sequence shown here is derived from an EMBL/GenBank/DDBJ whole genome shotgun (WGS) entry which is preliminary data.</text>
</comment>
<accession>A0A494Z9W5</accession>
<dbReference type="OrthoDB" id="2734473at2"/>
<dbReference type="Proteomes" id="UP000272238">
    <property type="component" value="Unassembled WGS sequence"/>
</dbReference>
<feature type="transmembrane region" description="Helical" evidence="1">
    <location>
        <begin position="308"/>
        <end position="328"/>
    </location>
</feature>
<protein>
    <submittedName>
        <fullName evidence="2">Uncharacterized protein</fullName>
    </submittedName>
</protein>
<keyword evidence="1" id="KW-0472">Membrane</keyword>
<name>A0A494Z9W5_9BACL</name>
<reference evidence="2 3" key="1">
    <citation type="journal article" date="2016" name="Antonie Van Leeuwenhoek">
        <title>Lysinibacillus endophyticus sp. nov., an indole-3-acetic acid producing endophytic bacterium isolated from corn root (Zea mays cv. Xinken-5).</title>
        <authorList>
            <person name="Yu J."/>
            <person name="Guan X."/>
            <person name="Liu C."/>
            <person name="Xiang W."/>
            <person name="Yu Z."/>
            <person name="Liu X."/>
            <person name="Wang G."/>
        </authorList>
    </citation>
    <scope>NUCLEOTIDE SEQUENCE [LARGE SCALE GENOMIC DNA]</scope>
    <source>
        <strain evidence="2 3">DSM 100506</strain>
    </source>
</reference>
<dbReference type="AlphaFoldDB" id="A0A494Z9W5"/>
<keyword evidence="1" id="KW-0812">Transmembrane</keyword>
<keyword evidence="1" id="KW-1133">Transmembrane helix</keyword>
<proteinExistence type="predicted"/>
<sequence length="335" mass="38677">MKRQINILSRRTIDVAAGSIIMAVGIFLLGALHQFPLIENNVGQYLIIMQVPIWLVLLGQFLKSLLNKEYRRNLVHSPIKSFAAGTWIAGTSVTCILMIKHMPELYFVVPFLIWMNVLSWGIFIIFCTFQFKKIIKKQATKEVHGAILLSTVSTQSIALLLLNYYQNINSYIIVYIICIGSVFYLFSLGLLFIRFNSNYSIHEWKNTDCIIHGALSITGLAMTQSGIFPIQTLMIVWYLAFSLFIVVETIEIIRGIKRIKEYGLKQGIFTYHITQWARNFTFGMLYYFTFNLVNRFSEVHPLLFQQSFIISLGWVVFALLIIELLLLINSFRIQK</sequence>
<dbReference type="EMBL" id="RBZN01000004">
    <property type="protein sequence ID" value="RKQ19400.1"/>
    <property type="molecule type" value="Genomic_DNA"/>
</dbReference>
<evidence type="ECO:0000256" key="1">
    <source>
        <dbReference type="SAM" id="Phobius"/>
    </source>
</evidence>
<keyword evidence="3" id="KW-1185">Reference proteome</keyword>
<organism evidence="2 3">
    <name type="scientific">Ureibacillus endophyticus</name>
    <dbReference type="NCBI Taxonomy" id="1978490"/>
    <lineage>
        <taxon>Bacteria</taxon>
        <taxon>Bacillati</taxon>
        <taxon>Bacillota</taxon>
        <taxon>Bacilli</taxon>
        <taxon>Bacillales</taxon>
        <taxon>Caryophanaceae</taxon>
        <taxon>Ureibacillus</taxon>
    </lineage>
</organism>
<dbReference type="RefSeq" id="WP_121213249.1">
    <property type="nucleotide sequence ID" value="NZ_RBZN01000004.1"/>
</dbReference>
<evidence type="ECO:0000313" key="2">
    <source>
        <dbReference type="EMBL" id="RKQ19400.1"/>
    </source>
</evidence>
<feature type="transmembrane region" description="Helical" evidence="1">
    <location>
        <begin position="171"/>
        <end position="193"/>
    </location>
</feature>
<evidence type="ECO:0000313" key="3">
    <source>
        <dbReference type="Proteomes" id="UP000272238"/>
    </source>
</evidence>
<gene>
    <name evidence="2" type="ORF">D8M03_03315</name>
</gene>
<feature type="transmembrane region" description="Helical" evidence="1">
    <location>
        <begin position="12"/>
        <end position="32"/>
    </location>
</feature>
<feature type="transmembrane region" description="Helical" evidence="1">
    <location>
        <begin position="105"/>
        <end position="131"/>
    </location>
</feature>
<feature type="transmembrane region" description="Helical" evidence="1">
    <location>
        <begin position="235"/>
        <end position="256"/>
    </location>
</feature>
<feature type="transmembrane region" description="Helical" evidence="1">
    <location>
        <begin position="268"/>
        <end position="288"/>
    </location>
</feature>
<feature type="transmembrane region" description="Helical" evidence="1">
    <location>
        <begin position="143"/>
        <end position="165"/>
    </location>
</feature>